<proteinExistence type="predicted"/>
<gene>
    <name evidence="1" type="ORF">EVA_07268</name>
</gene>
<dbReference type="EMBL" id="AMCI01001747">
    <property type="protein sequence ID" value="EJX04631.1"/>
    <property type="molecule type" value="Genomic_DNA"/>
</dbReference>
<dbReference type="AlphaFoldDB" id="J9CWL4"/>
<organism evidence="1">
    <name type="scientific">gut metagenome</name>
    <dbReference type="NCBI Taxonomy" id="749906"/>
    <lineage>
        <taxon>unclassified sequences</taxon>
        <taxon>metagenomes</taxon>
        <taxon>organismal metagenomes</taxon>
    </lineage>
</organism>
<evidence type="ECO:0000313" key="1">
    <source>
        <dbReference type="EMBL" id="EJX04631.1"/>
    </source>
</evidence>
<protein>
    <recommendedName>
        <fullName evidence="2">Lipocalin-like domain-containing protein</fullName>
    </recommendedName>
</protein>
<name>J9CWL4_9ZZZZ</name>
<comment type="caution">
    <text evidence="1">The sequence shown here is derived from an EMBL/GenBank/DDBJ whole genome shotgun (WGS) entry which is preliminary data.</text>
</comment>
<evidence type="ECO:0008006" key="2">
    <source>
        <dbReference type="Google" id="ProtNLM"/>
    </source>
</evidence>
<accession>J9CWL4</accession>
<reference evidence="1" key="1">
    <citation type="journal article" date="2012" name="PLoS ONE">
        <title>Gene sets for utilization of primary and secondary nutrition supplies in the distal gut of endangered iberian lynx.</title>
        <authorList>
            <person name="Alcaide M."/>
            <person name="Messina E."/>
            <person name="Richter M."/>
            <person name="Bargiela R."/>
            <person name="Peplies J."/>
            <person name="Huws S.A."/>
            <person name="Newbold C.J."/>
            <person name="Golyshin P.N."/>
            <person name="Simon M.A."/>
            <person name="Lopez G."/>
            <person name="Yakimov M.M."/>
            <person name="Ferrer M."/>
        </authorList>
    </citation>
    <scope>NUCLEOTIDE SEQUENCE</scope>
</reference>
<sequence>MNRIILFLSFLFVFFLQSCVEKTGYYDPDQESVVERFTEKEWERTFESPTMDGVDCTIHEVWKFGNDGKCVCKSFKSYENGETEENVRYDRWAFITPDFGFLCFGSTTFWEIEKLTDTELHVIESFEDPLTVPGQDRTYIKYTHKEDKEPAN</sequence>
<dbReference type="PROSITE" id="PS51257">
    <property type="entry name" value="PROKAR_LIPOPROTEIN"/>
    <property type="match status" value="1"/>
</dbReference>